<dbReference type="Gene3D" id="2.60.120.860">
    <property type="match status" value="1"/>
</dbReference>
<organism evidence="1 2">
    <name type="scientific">Listeria monocytogenes serotype 4a (strain M7)</name>
    <dbReference type="NCBI Taxonomy" id="1030009"/>
    <lineage>
        <taxon>Bacteria</taxon>
        <taxon>Bacillati</taxon>
        <taxon>Bacillota</taxon>
        <taxon>Bacilli</taxon>
        <taxon>Bacillales</taxon>
        <taxon>Listeriaceae</taxon>
        <taxon>Listeria</taxon>
    </lineage>
</organism>
<dbReference type="AlphaFoldDB" id="A0A0E0URY8"/>
<evidence type="ECO:0000313" key="2">
    <source>
        <dbReference type="Proteomes" id="UP000000486"/>
    </source>
</evidence>
<sequence length="302" mass="34121">MTTAYRTISYRNSAGEIADFSMPYQQFLYNIEGMGFAYDNTVEESNYSDHVYVANTRLATADFTGELSLLSIFGDNRNIYENQRELTRILNYDQLMRQQGADAYGTLIYKNASGIEMFSRALIKSFNFGEIEEDGDELKVKVSFDRISKMWVSAKAKKVTINLEGSDEAHKHPYSHPWTHGQTYKAGSGTITNIGGNHFAKLIIRIHGEVSAFTLTIKDTTSRFQKRIKYDGNVNQGETLIIDNFDMFVRKNGVNSIANFDLFAADPPFFDLMPGVPYAISVDSQNLRGSVEVDIYETWVSA</sequence>
<evidence type="ECO:0000313" key="1">
    <source>
        <dbReference type="EMBL" id="AEH91111.1"/>
    </source>
</evidence>
<accession>A0A0E0URY8</accession>
<dbReference type="KEGG" id="lmq:LMM7_0105"/>
<dbReference type="EMBL" id="CP002816">
    <property type="protein sequence ID" value="AEH91111.1"/>
    <property type="molecule type" value="Genomic_DNA"/>
</dbReference>
<reference evidence="1 2" key="1">
    <citation type="journal article" date="2011" name="J. Bacteriol.">
        <title>Genome sequence of the nonpathogenic Listeria monocytogenes serovar 4a strain M7.</title>
        <authorList>
            <person name="Chen J."/>
            <person name="Xia Y."/>
            <person name="Cheng C."/>
            <person name="Fang C."/>
            <person name="Shan Y."/>
            <person name="Jin G."/>
            <person name="Fang W."/>
        </authorList>
    </citation>
    <scope>NUCLEOTIDE SEQUENCE [LARGE SCALE GENOMIC DNA]</scope>
    <source>
        <strain evidence="1 2">M7</strain>
    </source>
</reference>
<dbReference type="PATRIC" id="fig|1030009.3.peg.100"/>
<name>A0A0E0URY8_LISMM</name>
<proteinExistence type="predicted"/>
<dbReference type="HOGENOM" id="CLU_920707_0_0_9"/>
<dbReference type="Proteomes" id="UP000000486">
    <property type="component" value="Chromosome"/>
</dbReference>
<dbReference type="RefSeq" id="WP_012582164.1">
    <property type="nucleotide sequence ID" value="NC_017537.1"/>
</dbReference>
<gene>
    <name evidence="1" type="ordered locus">LMM7_0105</name>
</gene>
<protein>
    <submittedName>
        <fullName evidence="1">Uncharacterized protein</fullName>
    </submittedName>
</protein>